<dbReference type="Pfam" id="PF25944">
    <property type="entry name" value="Beta-barrel_RND"/>
    <property type="match status" value="1"/>
</dbReference>
<dbReference type="GO" id="GO:0022857">
    <property type="term" value="F:transmembrane transporter activity"/>
    <property type="evidence" value="ECO:0007669"/>
    <property type="project" value="InterPro"/>
</dbReference>
<dbReference type="Gene3D" id="2.40.50.100">
    <property type="match status" value="1"/>
</dbReference>
<keyword evidence="2" id="KW-0175">Coiled coil</keyword>
<dbReference type="Proteomes" id="UP000886740">
    <property type="component" value="Unassembled WGS sequence"/>
</dbReference>
<dbReference type="Gene3D" id="2.40.30.170">
    <property type="match status" value="1"/>
</dbReference>
<dbReference type="GO" id="GO:0030313">
    <property type="term" value="C:cell envelope"/>
    <property type="evidence" value="ECO:0007669"/>
    <property type="project" value="UniProtKB-SubCell"/>
</dbReference>
<comment type="caution">
    <text evidence="5">The sequence shown here is derived from an EMBL/GenBank/DDBJ whole genome shotgun (WGS) entry which is preliminary data.</text>
</comment>
<dbReference type="InterPro" id="IPR058647">
    <property type="entry name" value="BSH_CzcB-like"/>
</dbReference>
<evidence type="ECO:0000256" key="2">
    <source>
        <dbReference type="SAM" id="Coils"/>
    </source>
</evidence>
<dbReference type="Gene3D" id="2.40.420.20">
    <property type="match status" value="1"/>
</dbReference>
<dbReference type="NCBIfam" id="TIGR01730">
    <property type="entry name" value="RND_mfp"/>
    <property type="match status" value="1"/>
</dbReference>
<dbReference type="GO" id="GO:0005886">
    <property type="term" value="C:plasma membrane"/>
    <property type="evidence" value="ECO:0007669"/>
    <property type="project" value="TreeGrafter"/>
</dbReference>
<dbReference type="PANTHER" id="PTHR30158:SF23">
    <property type="entry name" value="MULTIDRUG RESISTANCE PROTEIN MEXA"/>
    <property type="match status" value="1"/>
</dbReference>
<dbReference type="InterPro" id="IPR058626">
    <property type="entry name" value="MdtA-like_b-barrel"/>
</dbReference>
<reference evidence="5" key="2">
    <citation type="submission" date="2021-04" db="EMBL/GenBank/DDBJ databases">
        <authorList>
            <person name="Gilroy R."/>
        </authorList>
    </citation>
    <scope>NUCLEOTIDE SEQUENCE</scope>
    <source>
        <strain evidence="5">ChiGjej6B6-14162</strain>
    </source>
</reference>
<dbReference type="InterPro" id="IPR006143">
    <property type="entry name" value="RND_pump_MFP"/>
</dbReference>
<feature type="domain" description="CzcB-like barrel-sandwich hybrid" evidence="4">
    <location>
        <begin position="61"/>
        <end position="202"/>
    </location>
</feature>
<dbReference type="PROSITE" id="PS51257">
    <property type="entry name" value="PROKAR_LIPOPROTEIN"/>
    <property type="match status" value="1"/>
</dbReference>
<dbReference type="AlphaFoldDB" id="A0A9D2BGC8"/>
<sequence length="383" mass="43810">MKINLIQGFVTLMLLPCVMSSCHKSSQVREQLKDSIPVIAVQPTSVELPRSYVADVQAVQFVEVKPKVEGFVQEIFVDEGQKVKKGQPLFRLSSAEYSENVKEAEANLKQAEAEYQMAVYEAERIQRMVEKDIISRIRLDQVNTAKEVARMKVQQAKVQLQRSRTNYAYTTITSPFEGYIDRIPYKVGSLVNPQSLMTTVSDVSEVFAYYKVNESEYLAFKRAQIKGEEQPELNNIQLVLSDGSTYSYRGRVETVEGDFERGTGSIAFRVRFPNPEGLLKHGVTGRIRMMSKMSDVYLIPQKSTFEIQDFTYVYGVDSTGVVRVRSFEPLERFDNYYVAEDFEPGERLVYEGVQLVKDGMEIKPKVVDYSSVMHKLEHKRDTL</sequence>
<evidence type="ECO:0000259" key="3">
    <source>
        <dbReference type="Pfam" id="PF25944"/>
    </source>
</evidence>
<feature type="coiled-coil region" evidence="2">
    <location>
        <begin position="94"/>
        <end position="128"/>
    </location>
</feature>
<feature type="domain" description="Multidrug resistance protein MdtA-like beta-barrel" evidence="3">
    <location>
        <begin position="211"/>
        <end position="290"/>
    </location>
</feature>
<evidence type="ECO:0000313" key="5">
    <source>
        <dbReference type="EMBL" id="HIX74457.1"/>
    </source>
</evidence>
<comment type="similarity">
    <text evidence="1">Belongs to the membrane fusion protein (MFP) (TC 8.A.1) family.</text>
</comment>
<organism evidence="5 6">
    <name type="scientific">Candidatus Parabacteroides intestinipullorum</name>
    <dbReference type="NCBI Taxonomy" id="2838723"/>
    <lineage>
        <taxon>Bacteria</taxon>
        <taxon>Pseudomonadati</taxon>
        <taxon>Bacteroidota</taxon>
        <taxon>Bacteroidia</taxon>
        <taxon>Bacteroidales</taxon>
        <taxon>Tannerellaceae</taxon>
        <taxon>Parabacteroides</taxon>
    </lineage>
</organism>
<dbReference type="SUPFAM" id="SSF111369">
    <property type="entry name" value="HlyD-like secretion proteins"/>
    <property type="match status" value="1"/>
</dbReference>
<evidence type="ECO:0000259" key="4">
    <source>
        <dbReference type="Pfam" id="PF25973"/>
    </source>
</evidence>
<name>A0A9D2BGC8_9BACT</name>
<dbReference type="GO" id="GO:0046677">
    <property type="term" value="P:response to antibiotic"/>
    <property type="evidence" value="ECO:0007669"/>
    <property type="project" value="TreeGrafter"/>
</dbReference>
<protein>
    <submittedName>
        <fullName evidence="5">Efflux RND transporter periplasmic adaptor subunit</fullName>
    </submittedName>
</protein>
<gene>
    <name evidence="5" type="ORF">H9977_05445</name>
</gene>
<dbReference type="EMBL" id="DXEL01000041">
    <property type="protein sequence ID" value="HIX74457.1"/>
    <property type="molecule type" value="Genomic_DNA"/>
</dbReference>
<dbReference type="Gene3D" id="1.10.287.470">
    <property type="entry name" value="Helix hairpin bin"/>
    <property type="match status" value="1"/>
</dbReference>
<evidence type="ECO:0000313" key="6">
    <source>
        <dbReference type="Proteomes" id="UP000886740"/>
    </source>
</evidence>
<evidence type="ECO:0000256" key="1">
    <source>
        <dbReference type="ARBA" id="ARBA00009477"/>
    </source>
</evidence>
<dbReference type="Pfam" id="PF25973">
    <property type="entry name" value="BSH_CzcB"/>
    <property type="match status" value="1"/>
</dbReference>
<accession>A0A9D2BGC8</accession>
<dbReference type="PANTHER" id="PTHR30158">
    <property type="entry name" value="ACRA/E-RELATED COMPONENT OF DRUG EFFLUX TRANSPORTER"/>
    <property type="match status" value="1"/>
</dbReference>
<reference evidence="5" key="1">
    <citation type="journal article" date="2021" name="PeerJ">
        <title>Extensive microbial diversity within the chicken gut microbiome revealed by metagenomics and culture.</title>
        <authorList>
            <person name="Gilroy R."/>
            <person name="Ravi A."/>
            <person name="Getino M."/>
            <person name="Pursley I."/>
            <person name="Horton D.L."/>
            <person name="Alikhan N.F."/>
            <person name="Baker D."/>
            <person name="Gharbi K."/>
            <person name="Hall N."/>
            <person name="Watson M."/>
            <person name="Adriaenssens E.M."/>
            <person name="Foster-Nyarko E."/>
            <person name="Jarju S."/>
            <person name="Secka A."/>
            <person name="Antonio M."/>
            <person name="Oren A."/>
            <person name="Chaudhuri R.R."/>
            <person name="La Ragione R."/>
            <person name="Hildebrand F."/>
            <person name="Pallen M.J."/>
        </authorList>
    </citation>
    <scope>NUCLEOTIDE SEQUENCE</scope>
    <source>
        <strain evidence="5">ChiGjej6B6-14162</strain>
    </source>
</reference>
<proteinExistence type="inferred from homology"/>